<proteinExistence type="predicted"/>
<evidence type="ECO:0000313" key="7">
    <source>
        <dbReference type="Proteomes" id="UP001465976"/>
    </source>
</evidence>
<comment type="caution">
    <text evidence="6">The sequence shown here is derived from an EMBL/GenBank/DDBJ whole genome shotgun (WGS) entry which is preliminary data.</text>
</comment>
<gene>
    <name evidence="6" type="ORF">V5O48_007236</name>
</gene>
<accession>A0ABR3FHB4</accession>
<evidence type="ECO:0000256" key="2">
    <source>
        <dbReference type="ARBA" id="ARBA00022723"/>
    </source>
</evidence>
<keyword evidence="4" id="KW-0804">Transcription</keyword>
<keyword evidence="3" id="KW-0805">Transcription regulation</keyword>
<reference evidence="6 7" key="1">
    <citation type="submission" date="2024-02" db="EMBL/GenBank/DDBJ databases">
        <title>A draft genome for the cacao thread blight pathogen Marasmius crinis-equi.</title>
        <authorList>
            <person name="Cohen S.P."/>
            <person name="Baruah I.K."/>
            <person name="Amoako-Attah I."/>
            <person name="Bukari Y."/>
            <person name="Meinhardt L.W."/>
            <person name="Bailey B.A."/>
        </authorList>
    </citation>
    <scope>NUCLEOTIDE SEQUENCE [LARGE SCALE GENOMIC DNA]</scope>
    <source>
        <strain evidence="6 7">GH-76</strain>
    </source>
</reference>
<evidence type="ECO:0000256" key="5">
    <source>
        <dbReference type="ARBA" id="ARBA00023242"/>
    </source>
</evidence>
<keyword evidence="7" id="KW-1185">Reference proteome</keyword>
<evidence type="ECO:0000256" key="4">
    <source>
        <dbReference type="ARBA" id="ARBA00023163"/>
    </source>
</evidence>
<protein>
    <recommendedName>
        <fullName evidence="8">Transcription factor domain-containing protein</fullName>
    </recommendedName>
</protein>
<name>A0ABR3FHB4_9AGAR</name>
<sequence>MLASPHPKRVIHAIQAEVLLANYFFHTQRMLEGKYRLNTALSLIAGAGLHRIRSANSSRPSALLPIPVDSVEEGEMINAFWTVYSMHNVWDSIQPGSGPVVFDRDGQRVDVPWPLDMTDYEQDENGTTPLPSGYSTVRNFLSSVPTVSGRGTSLMAMYSKASILFCRATSLAGSSRTIDMNGSARESFIASFDDLDGLIDSFTGELPPLHRHSSNTGIHLAILTHTLTYTSTIQLHSTFSRSDVRSHRKSLAAARAAVDLVSSIPEIEDDPRSPNPIMAVLWGIIGHVLADELRRLRANPRSAPAERRKDLAGMLEGLLAAMEAFGGFSALMAYEAEQLRALLSN</sequence>
<keyword evidence="2" id="KW-0479">Metal-binding</keyword>
<comment type="subcellular location">
    <subcellularLocation>
        <location evidence="1">Nucleus</location>
    </subcellularLocation>
</comment>
<evidence type="ECO:0008006" key="8">
    <source>
        <dbReference type="Google" id="ProtNLM"/>
    </source>
</evidence>
<dbReference type="CDD" id="cd12148">
    <property type="entry name" value="fungal_TF_MHR"/>
    <property type="match status" value="1"/>
</dbReference>
<dbReference type="InterPro" id="IPR050815">
    <property type="entry name" value="TF_fung"/>
</dbReference>
<dbReference type="EMBL" id="JBAHYK010000373">
    <property type="protein sequence ID" value="KAL0574729.1"/>
    <property type="molecule type" value="Genomic_DNA"/>
</dbReference>
<dbReference type="PANTHER" id="PTHR47338:SF29">
    <property type="entry name" value="ZN(2)-C6 FUNGAL-TYPE DOMAIN-CONTAINING PROTEIN"/>
    <property type="match status" value="1"/>
</dbReference>
<keyword evidence="5" id="KW-0539">Nucleus</keyword>
<evidence type="ECO:0000313" key="6">
    <source>
        <dbReference type="EMBL" id="KAL0574729.1"/>
    </source>
</evidence>
<evidence type="ECO:0000256" key="1">
    <source>
        <dbReference type="ARBA" id="ARBA00004123"/>
    </source>
</evidence>
<dbReference type="Proteomes" id="UP001465976">
    <property type="component" value="Unassembled WGS sequence"/>
</dbReference>
<dbReference type="PANTHER" id="PTHR47338">
    <property type="entry name" value="ZN(II)2CYS6 TRANSCRIPTION FACTOR (EUROFUNG)-RELATED"/>
    <property type="match status" value="1"/>
</dbReference>
<organism evidence="6 7">
    <name type="scientific">Marasmius crinis-equi</name>
    <dbReference type="NCBI Taxonomy" id="585013"/>
    <lineage>
        <taxon>Eukaryota</taxon>
        <taxon>Fungi</taxon>
        <taxon>Dikarya</taxon>
        <taxon>Basidiomycota</taxon>
        <taxon>Agaricomycotina</taxon>
        <taxon>Agaricomycetes</taxon>
        <taxon>Agaricomycetidae</taxon>
        <taxon>Agaricales</taxon>
        <taxon>Marasmiineae</taxon>
        <taxon>Marasmiaceae</taxon>
        <taxon>Marasmius</taxon>
    </lineage>
</organism>
<evidence type="ECO:0000256" key="3">
    <source>
        <dbReference type="ARBA" id="ARBA00023015"/>
    </source>
</evidence>